<evidence type="ECO:0000256" key="1">
    <source>
        <dbReference type="SAM" id="SignalP"/>
    </source>
</evidence>
<dbReference type="Proteomes" id="UP000054608">
    <property type="component" value="Unassembled WGS sequence"/>
</dbReference>
<feature type="signal peptide" evidence="1">
    <location>
        <begin position="1"/>
        <end position="26"/>
    </location>
</feature>
<proteinExistence type="predicted"/>
<dbReference type="EMBL" id="LNYT01000006">
    <property type="protein sequence ID" value="KTD49394.1"/>
    <property type="molecule type" value="Genomic_DNA"/>
</dbReference>
<protein>
    <submittedName>
        <fullName evidence="2">Uncharacterized protein</fullName>
    </submittedName>
</protein>
<evidence type="ECO:0000313" key="3">
    <source>
        <dbReference type="Proteomes" id="UP000054608"/>
    </source>
</evidence>
<dbReference type="PATRIC" id="fig|458.5.peg.511"/>
<keyword evidence="3" id="KW-1185">Reference proteome</keyword>
<dbReference type="RefSeq" id="WP_058530624.1">
    <property type="nucleotide sequence ID" value="NZ_CAAAIN010000003.1"/>
</dbReference>
<dbReference type="STRING" id="458.Lrub_0493"/>
<reference evidence="2 3" key="1">
    <citation type="submission" date="2015-11" db="EMBL/GenBank/DDBJ databases">
        <title>Genomic analysis of 38 Legionella species identifies large and diverse effector repertoires.</title>
        <authorList>
            <person name="Burstein D."/>
            <person name="Amaro F."/>
            <person name="Zusman T."/>
            <person name="Lifshitz Z."/>
            <person name="Cohen O."/>
            <person name="Gilbert J.A."/>
            <person name="Pupko T."/>
            <person name="Shuman H.A."/>
            <person name="Segal G."/>
        </authorList>
    </citation>
    <scope>NUCLEOTIDE SEQUENCE [LARGE SCALE GENOMIC DNA]</scope>
    <source>
        <strain evidence="2 3">WA-270A-C2</strain>
    </source>
</reference>
<organism evidence="2 3">
    <name type="scientific">Legionella rubrilucens</name>
    <dbReference type="NCBI Taxonomy" id="458"/>
    <lineage>
        <taxon>Bacteria</taxon>
        <taxon>Pseudomonadati</taxon>
        <taxon>Pseudomonadota</taxon>
        <taxon>Gammaproteobacteria</taxon>
        <taxon>Legionellales</taxon>
        <taxon>Legionellaceae</taxon>
        <taxon>Legionella</taxon>
    </lineage>
</organism>
<name>A0A0W0XYA9_9GAMM</name>
<gene>
    <name evidence="2" type="ORF">Lrub_0493</name>
</gene>
<comment type="caution">
    <text evidence="2">The sequence shown here is derived from an EMBL/GenBank/DDBJ whole genome shotgun (WGS) entry which is preliminary data.</text>
</comment>
<dbReference type="AlphaFoldDB" id="A0A0W0XYA9"/>
<sequence>MKGFRQFAVFTALCLMGLSSTLFATASPHTATIYFTDPDSAKWIVYNAHLSLADINKKLNKSAVLALKSLNGTRSSTERYYLDLKFQVNKSKIQKEISTKRVWFSALNGNPVMIEIDREKDILRFYLPKISLVDLGIAEDDLTSLGNAKLALNHIQTAISKLDELLPSDRTDSALNPFMVNEPGEGQTDNVLLVSTREGSDQLVASLVELHHNLNSQLSGNLKTLAEKALLSDNPGSLDEAFQQHKKNLQRLLEMGRPIGNIALFTNNQLQFKDNGITYQYVFPMLDLKVMNIQNDSVLDFADSSAALAHLNQAVNWMHNWVVSGNTPYETSARESSFR</sequence>
<accession>A0A0W0XYA9</accession>
<evidence type="ECO:0000313" key="2">
    <source>
        <dbReference type="EMBL" id="KTD49394.1"/>
    </source>
</evidence>
<feature type="chain" id="PRO_5006917040" evidence="1">
    <location>
        <begin position="27"/>
        <end position="339"/>
    </location>
</feature>
<keyword evidence="1" id="KW-0732">Signal</keyword>